<dbReference type="OMA" id="TICFEQS"/>
<feature type="non-terminal residue" evidence="4">
    <location>
        <position position="1"/>
    </location>
</feature>
<dbReference type="eggNOG" id="KOG0714">
    <property type="taxonomic scope" value="Eukaryota"/>
</dbReference>
<dbReference type="Gene3D" id="1.10.287.110">
    <property type="entry name" value="DnaJ domain"/>
    <property type="match status" value="1"/>
</dbReference>
<sequence>DYYGVLGVARSADAAAIRRAYRTLSLRFHPDKNPAPDAQERFIEVSEAYSVLSDDAKRKHYDRWGAAGGHGGGGGGATSSSSSAASYASDFNAADAFKVFDSFLDD</sequence>
<keyword evidence="5" id="KW-1185">Reference proteome</keyword>
<accession>C1N2W0</accession>
<dbReference type="InterPro" id="IPR018253">
    <property type="entry name" value="DnaJ_domain_CS"/>
</dbReference>
<dbReference type="OrthoDB" id="10250354at2759"/>
<organism evidence="5">
    <name type="scientific">Micromonas pusilla (strain CCMP1545)</name>
    <name type="common">Picoplanktonic green alga</name>
    <dbReference type="NCBI Taxonomy" id="564608"/>
    <lineage>
        <taxon>Eukaryota</taxon>
        <taxon>Viridiplantae</taxon>
        <taxon>Chlorophyta</taxon>
        <taxon>Mamiellophyceae</taxon>
        <taxon>Mamiellales</taxon>
        <taxon>Mamiellaceae</taxon>
        <taxon>Micromonas</taxon>
    </lineage>
</organism>
<name>C1N2W0_MICPC</name>
<dbReference type="EMBL" id="GG663746">
    <property type="protein sequence ID" value="EEH53321.1"/>
    <property type="molecule type" value="Genomic_DNA"/>
</dbReference>
<evidence type="ECO:0000256" key="1">
    <source>
        <dbReference type="ARBA" id="ARBA00023186"/>
    </source>
</evidence>
<evidence type="ECO:0000259" key="3">
    <source>
        <dbReference type="PROSITE" id="PS50076"/>
    </source>
</evidence>
<dbReference type="PROSITE" id="PS50076">
    <property type="entry name" value="DNAJ_2"/>
    <property type="match status" value="1"/>
</dbReference>
<dbReference type="GO" id="GO:0051087">
    <property type="term" value="F:protein-folding chaperone binding"/>
    <property type="evidence" value="ECO:0007669"/>
    <property type="project" value="TreeGrafter"/>
</dbReference>
<dbReference type="PRINTS" id="PR00625">
    <property type="entry name" value="JDOMAIN"/>
</dbReference>
<dbReference type="GeneID" id="9687720"/>
<dbReference type="Proteomes" id="UP000001876">
    <property type="component" value="Unassembled WGS sequence"/>
</dbReference>
<feature type="non-terminal residue" evidence="4">
    <location>
        <position position="106"/>
    </location>
</feature>
<dbReference type="AlphaFoldDB" id="C1N2W0"/>
<dbReference type="SMART" id="SM00271">
    <property type="entry name" value="DnaJ"/>
    <property type="match status" value="1"/>
</dbReference>
<dbReference type="RefSeq" id="XP_003062502.1">
    <property type="nucleotide sequence ID" value="XM_003062456.1"/>
</dbReference>
<evidence type="ECO:0000256" key="2">
    <source>
        <dbReference type="SAM" id="MobiDB-lite"/>
    </source>
</evidence>
<dbReference type="KEGG" id="mpp:MICPUCDRAFT_11950"/>
<dbReference type="InterPro" id="IPR036869">
    <property type="entry name" value="J_dom_sf"/>
</dbReference>
<dbReference type="STRING" id="564608.C1N2W0"/>
<protein>
    <submittedName>
        <fullName evidence="4">Predicted protein</fullName>
    </submittedName>
</protein>
<dbReference type="SUPFAM" id="SSF46565">
    <property type="entry name" value="Chaperone J-domain"/>
    <property type="match status" value="1"/>
</dbReference>
<dbReference type="InterPro" id="IPR001623">
    <property type="entry name" value="DnaJ_domain"/>
</dbReference>
<evidence type="ECO:0000313" key="4">
    <source>
        <dbReference type="EMBL" id="EEH53321.1"/>
    </source>
</evidence>
<gene>
    <name evidence="4" type="ORF">MICPUCDRAFT_11950</name>
</gene>
<evidence type="ECO:0000313" key="5">
    <source>
        <dbReference type="Proteomes" id="UP000001876"/>
    </source>
</evidence>
<proteinExistence type="predicted"/>
<feature type="compositionally biased region" description="Gly residues" evidence="2">
    <location>
        <begin position="66"/>
        <end position="77"/>
    </location>
</feature>
<dbReference type="GO" id="GO:0005783">
    <property type="term" value="C:endoplasmic reticulum"/>
    <property type="evidence" value="ECO:0007669"/>
    <property type="project" value="TreeGrafter"/>
</dbReference>
<dbReference type="GO" id="GO:0036503">
    <property type="term" value="P:ERAD pathway"/>
    <property type="evidence" value="ECO:0007669"/>
    <property type="project" value="TreeGrafter"/>
</dbReference>
<keyword evidence="1" id="KW-0143">Chaperone</keyword>
<dbReference type="Pfam" id="PF00226">
    <property type="entry name" value="DnaJ"/>
    <property type="match status" value="1"/>
</dbReference>
<reference evidence="4 5" key="1">
    <citation type="journal article" date="2009" name="Science">
        <title>Green evolution and dynamic adaptations revealed by genomes of the marine picoeukaryotes Micromonas.</title>
        <authorList>
            <person name="Worden A.Z."/>
            <person name="Lee J.H."/>
            <person name="Mock T."/>
            <person name="Rouze P."/>
            <person name="Simmons M.P."/>
            <person name="Aerts A.L."/>
            <person name="Allen A.E."/>
            <person name="Cuvelier M.L."/>
            <person name="Derelle E."/>
            <person name="Everett M.V."/>
            <person name="Foulon E."/>
            <person name="Grimwood J."/>
            <person name="Gundlach H."/>
            <person name="Henrissat B."/>
            <person name="Napoli C."/>
            <person name="McDonald S.M."/>
            <person name="Parker M.S."/>
            <person name="Rombauts S."/>
            <person name="Salamov A."/>
            <person name="Von Dassow P."/>
            <person name="Badger J.H."/>
            <person name="Coutinho P.M."/>
            <person name="Demir E."/>
            <person name="Dubchak I."/>
            <person name="Gentemann C."/>
            <person name="Eikrem W."/>
            <person name="Gready J.E."/>
            <person name="John U."/>
            <person name="Lanier W."/>
            <person name="Lindquist E.A."/>
            <person name="Lucas S."/>
            <person name="Mayer K.F."/>
            <person name="Moreau H."/>
            <person name="Not F."/>
            <person name="Otillar R."/>
            <person name="Panaud O."/>
            <person name="Pangilinan J."/>
            <person name="Paulsen I."/>
            <person name="Piegu B."/>
            <person name="Poliakov A."/>
            <person name="Robbens S."/>
            <person name="Schmutz J."/>
            <person name="Toulza E."/>
            <person name="Wyss T."/>
            <person name="Zelensky A."/>
            <person name="Zhou K."/>
            <person name="Armbrust E.V."/>
            <person name="Bhattacharya D."/>
            <person name="Goodenough U.W."/>
            <person name="Van de Peer Y."/>
            <person name="Grigoriev I.V."/>
        </authorList>
    </citation>
    <scope>NUCLEOTIDE SEQUENCE [LARGE SCALE GENOMIC DNA]</scope>
    <source>
        <strain evidence="4 5">CCMP1545</strain>
    </source>
</reference>
<dbReference type="GO" id="GO:0051787">
    <property type="term" value="F:misfolded protein binding"/>
    <property type="evidence" value="ECO:0007669"/>
    <property type="project" value="TreeGrafter"/>
</dbReference>
<feature type="domain" description="J" evidence="3">
    <location>
        <begin position="1"/>
        <end position="65"/>
    </location>
</feature>
<dbReference type="PROSITE" id="PS00636">
    <property type="entry name" value="DNAJ_1"/>
    <property type="match status" value="1"/>
</dbReference>
<dbReference type="CDD" id="cd06257">
    <property type="entry name" value="DnaJ"/>
    <property type="match status" value="1"/>
</dbReference>
<dbReference type="PANTHER" id="PTHR44360">
    <property type="entry name" value="DNAJ HOMOLOG SUBFAMILY B MEMBER 9"/>
    <property type="match status" value="1"/>
</dbReference>
<dbReference type="InterPro" id="IPR051948">
    <property type="entry name" value="Hsp70_co-chaperone_J-domain"/>
</dbReference>
<dbReference type="PANTHER" id="PTHR44360:SF1">
    <property type="entry name" value="DNAJ HOMOLOG SUBFAMILY B MEMBER 9"/>
    <property type="match status" value="1"/>
</dbReference>
<feature type="region of interest" description="Disordered" evidence="2">
    <location>
        <begin position="63"/>
        <end position="84"/>
    </location>
</feature>